<dbReference type="Proteomes" id="UP001271890">
    <property type="component" value="Unassembled WGS sequence"/>
</dbReference>
<keyword evidence="2" id="KW-1185">Reference proteome</keyword>
<sequence length="64" mass="7349">MLLTDDFWKFLEDIVNAISNTLKNIASALNKFGIISYDNTREIRLMISSIATAINLYFESKMTQ</sequence>
<reference evidence="2" key="1">
    <citation type="journal article" date="2024" name="Toxins">
        <title>Genome Sequence Analysis of Native Xenorhabdus Strains Isolated from Entomopathogenic Nematodes in Argentina.</title>
        <authorList>
            <person name="Palma L."/>
            <person name="Frizzo L."/>
            <person name="Kaiser S."/>
            <person name="Berry C."/>
            <person name="Caballero P."/>
            <person name="Bode H.B."/>
            <person name="Del Valle E.E."/>
        </authorList>
    </citation>
    <scope>NUCLEOTIDE SEQUENCE [LARGE SCALE GENOMIC DNA]</scope>
    <source>
        <strain evidence="2">12</strain>
    </source>
</reference>
<dbReference type="RefSeq" id="WP_319930510.1">
    <property type="nucleotide sequence ID" value="NZ_VCDN01000046.1"/>
</dbReference>
<gene>
    <name evidence="1" type="ORF">FE392_12240</name>
</gene>
<protein>
    <submittedName>
        <fullName evidence="1">Uncharacterized protein</fullName>
    </submittedName>
</protein>
<accession>A0ABU4SBF4</accession>
<organism evidence="1 2">
    <name type="scientific">Xenorhabdus santafensis</name>
    <dbReference type="NCBI Taxonomy" id="2582833"/>
    <lineage>
        <taxon>Bacteria</taxon>
        <taxon>Pseudomonadati</taxon>
        <taxon>Pseudomonadota</taxon>
        <taxon>Gammaproteobacteria</taxon>
        <taxon>Enterobacterales</taxon>
        <taxon>Morganellaceae</taxon>
        <taxon>Xenorhabdus</taxon>
    </lineage>
</organism>
<proteinExistence type="predicted"/>
<evidence type="ECO:0000313" key="1">
    <source>
        <dbReference type="EMBL" id="MDX7988095.1"/>
    </source>
</evidence>
<comment type="caution">
    <text evidence="1">The sequence shown here is derived from an EMBL/GenBank/DDBJ whole genome shotgun (WGS) entry which is preliminary data.</text>
</comment>
<name>A0ABU4SBF4_9GAMM</name>
<dbReference type="EMBL" id="VCDN01000046">
    <property type="protein sequence ID" value="MDX7988095.1"/>
    <property type="molecule type" value="Genomic_DNA"/>
</dbReference>
<evidence type="ECO:0000313" key="2">
    <source>
        <dbReference type="Proteomes" id="UP001271890"/>
    </source>
</evidence>